<keyword evidence="2" id="KW-0560">Oxidoreductase</keyword>
<proteinExistence type="inferred from homology"/>
<dbReference type="CDD" id="cd00305">
    <property type="entry name" value="Cu-Zn_Superoxide_Dismutase"/>
    <property type="match status" value="1"/>
</dbReference>
<protein>
    <recommendedName>
        <fullName evidence="2">Superoxide dismutase [Cu-Zn]</fullName>
        <ecNumber evidence="2">1.15.1.1</ecNumber>
    </recommendedName>
</protein>
<gene>
    <name evidence="4" type="primary">sodC</name>
    <name evidence="4" type="ORF">SCH01S_29_00340</name>
</gene>
<dbReference type="EC" id="1.15.1.1" evidence="2"/>
<keyword evidence="5" id="KW-1185">Reference proteome</keyword>
<evidence type="ECO:0000313" key="4">
    <source>
        <dbReference type="EMBL" id="GAO39346.1"/>
    </source>
</evidence>
<evidence type="ECO:0000256" key="2">
    <source>
        <dbReference type="RuleBase" id="RU000393"/>
    </source>
</evidence>
<dbReference type="AlphaFoldDB" id="A0A0E9MPH3"/>
<comment type="caution">
    <text evidence="4">The sequence shown here is derived from an EMBL/GenBank/DDBJ whole genome shotgun (WGS) entry which is preliminary data.</text>
</comment>
<dbReference type="InterPro" id="IPR018152">
    <property type="entry name" value="SOD_Cu/Zn_BS"/>
</dbReference>
<dbReference type="GO" id="GO:0004784">
    <property type="term" value="F:superoxide dismutase activity"/>
    <property type="evidence" value="ECO:0007669"/>
    <property type="project" value="UniProtKB-EC"/>
</dbReference>
<sequence>MPRALALIPLSLLAVGCSTEMSSSAPSAGGAHASLADATGAARGSATFVETSGGLEVRISGEALPAGTHGVHLHAVGRCDPPDFKSAGPHWNPMMKQHGRDNPEGAHAGDLPNLVVGADGRGMVRFTVPQGSLSGLLDADGAAVIIHADADDYRTDPSGNSGGRIACGVIERR</sequence>
<dbReference type="InterPro" id="IPR001424">
    <property type="entry name" value="SOD_Cu_Zn_dom"/>
</dbReference>
<dbReference type="Proteomes" id="UP000033202">
    <property type="component" value="Unassembled WGS sequence"/>
</dbReference>
<dbReference type="OrthoDB" id="5431326at2"/>
<feature type="domain" description="Superoxide dismutase copper/zinc binding" evidence="3">
    <location>
        <begin position="43"/>
        <end position="170"/>
    </location>
</feature>
<evidence type="ECO:0000259" key="3">
    <source>
        <dbReference type="Pfam" id="PF00080"/>
    </source>
</evidence>
<dbReference type="EMBL" id="BBWU01000029">
    <property type="protein sequence ID" value="GAO39346.1"/>
    <property type="molecule type" value="Genomic_DNA"/>
</dbReference>
<comment type="catalytic activity">
    <reaction evidence="2">
        <text>2 superoxide + 2 H(+) = H2O2 + O2</text>
        <dbReference type="Rhea" id="RHEA:20696"/>
        <dbReference type="ChEBI" id="CHEBI:15378"/>
        <dbReference type="ChEBI" id="CHEBI:15379"/>
        <dbReference type="ChEBI" id="CHEBI:16240"/>
        <dbReference type="ChEBI" id="CHEBI:18421"/>
        <dbReference type="EC" id="1.15.1.1"/>
    </reaction>
</comment>
<dbReference type="PROSITE" id="PS51257">
    <property type="entry name" value="PROKAR_LIPOPROTEIN"/>
    <property type="match status" value="1"/>
</dbReference>
<keyword evidence="2" id="KW-0479">Metal-binding</keyword>
<keyword evidence="2" id="KW-0862">Zinc</keyword>
<dbReference type="InterPro" id="IPR036423">
    <property type="entry name" value="SOD-like_Cu/Zn_dom_sf"/>
</dbReference>
<reference evidence="4 5" key="1">
    <citation type="submission" date="2015-04" db="EMBL/GenBank/DDBJ databases">
        <title>Whole genome shotgun sequence of Sphingomonas changbaiensis NBRC 104936.</title>
        <authorList>
            <person name="Katano-Makiyama Y."/>
            <person name="Hosoyama A."/>
            <person name="Hashimoto M."/>
            <person name="Noguchi M."/>
            <person name="Tsuchikane K."/>
            <person name="Ohji S."/>
            <person name="Yamazoe A."/>
            <person name="Ichikawa N."/>
            <person name="Kimura A."/>
            <person name="Fujita N."/>
        </authorList>
    </citation>
    <scope>NUCLEOTIDE SEQUENCE [LARGE SCALE GENOMIC DNA]</scope>
    <source>
        <strain evidence="4 5">NBRC 104936</strain>
    </source>
</reference>
<dbReference type="STRING" id="1219043.SCH01S_29_00340"/>
<evidence type="ECO:0000256" key="1">
    <source>
        <dbReference type="ARBA" id="ARBA00010457"/>
    </source>
</evidence>
<evidence type="ECO:0000313" key="5">
    <source>
        <dbReference type="Proteomes" id="UP000033202"/>
    </source>
</evidence>
<name>A0A0E9MPH3_9SPHN</name>
<comment type="function">
    <text evidence="2">Destroys radicals which are normally produced within the cells and which are toxic to biological systems.</text>
</comment>
<organism evidence="4 5">
    <name type="scientific">Sphingomonas changbaiensis NBRC 104936</name>
    <dbReference type="NCBI Taxonomy" id="1219043"/>
    <lineage>
        <taxon>Bacteria</taxon>
        <taxon>Pseudomonadati</taxon>
        <taxon>Pseudomonadota</taxon>
        <taxon>Alphaproteobacteria</taxon>
        <taxon>Sphingomonadales</taxon>
        <taxon>Sphingomonadaceae</taxon>
        <taxon>Sphingomonas</taxon>
    </lineage>
</organism>
<dbReference type="GO" id="GO:0005507">
    <property type="term" value="F:copper ion binding"/>
    <property type="evidence" value="ECO:0007669"/>
    <property type="project" value="InterPro"/>
</dbReference>
<comment type="similarity">
    <text evidence="1 2">Belongs to the Cu-Zn superoxide dismutase family.</text>
</comment>
<dbReference type="PANTHER" id="PTHR10003">
    <property type="entry name" value="SUPEROXIDE DISMUTASE CU-ZN -RELATED"/>
    <property type="match status" value="1"/>
</dbReference>
<dbReference type="InterPro" id="IPR024134">
    <property type="entry name" value="SOD_Cu/Zn_/chaperone"/>
</dbReference>
<dbReference type="PROSITE" id="PS00332">
    <property type="entry name" value="SOD_CU_ZN_2"/>
    <property type="match status" value="1"/>
</dbReference>
<keyword evidence="2" id="KW-0186">Copper</keyword>
<comment type="cofactor">
    <cofactor evidence="2">
        <name>Zn(2+)</name>
        <dbReference type="ChEBI" id="CHEBI:29105"/>
    </cofactor>
    <text evidence="2">Binds 1 zinc ion per subunit.</text>
</comment>
<accession>A0A0E9MPH3</accession>
<dbReference type="RefSeq" id="WP_046348172.1">
    <property type="nucleotide sequence ID" value="NZ_BBWU01000029.1"/>
</dbReference>
<dbReference type="Gene3D" id="2.60.40.200">
    <property type="entry name" value="Superoxide dismutase, copper/zinc binding domain"/>
    <property type="match status" value="1"/>
</dbReference>
<dbReference type="SUPFAM" id="SSF49329">
    <property type="entry name" value="Cu,Zn superoxide dismutase-like"/>
    <property type="match status" value="1"/>
</dbReference>
<comment type="cofactor">
    <cofactor evidence="2">
        <name>Cu cation</name>
        <dbReference type="ChEBI" id="CHEBI:23378"/>
    </cofactor>
    <text evidence="2">Binds 1 copper ion per subunit.</text>
</comment>
<dbReference type="Pfam" id="PF00080">
    <property type="entry name" value="Sod_Cu"/>
    <property type="match status" value="1"/>
</dbReference>